<feature type="domain" description="HTH marR-type" evidence="4">
    <location>
        <begin position="6"/>
        <end position="138"/>
    </location>
</feature>
<name>A0ABZ2YE27_9BACT</name>
<dbReference type="PANTHER" id="PTHR42756">
    <property type="entry name" value="TRANSCRIPTIONAL REGULATOR, MARR"/>
    <property type="match status" value="1"/>
</dbReference>
<evidence type="ECO:0000313" key="6">
    <source>
        <dbReference type="Proteomes" id="UP001461341"/>
    </source>
</evidence>
<gene>
    <name evidence="5" type="ORF">QBE54_01395</name>
</gene>
<accession>A0ABZ2YE27</accession>
<dbReference type="CDD" id="cd00090">
    <property type="entry name" value="HTH_ARSR"/>
    <property type="match status" value="1"/>
</dbReference>
<dbReference type="InterPro" id="IPR036388">
    <property type="entry name" value="WH-like_DNA-bd_sf"/>
</dbReference>
<sequence length="152" mass="17968">MFGENEDSLHGLLRQVIRQHFIRSHFLFRKVGLHKGQPLILALLWEKDGLTQKEIVEALGLRPSTVTIMLRRMEKAGLLQRKTDQQDMRFSRVYLTEKGQRLRERVELIEKQLNEECFSGFTSEEKMLLKGFLMKIRDNLKRLNDETENALQ</sequence>
<evidence type="ECO:0000313" key="5">
    <source>
        <dbReference type="EMBL" id="WZL76416.1"/>
    </source>
</evidence>
<keyword evidence="3" id="KW-0804">Transcription</keyword>
<dbReference type="PRINTS" id="PR00598">
    <property type="entry name" value="HTHMARR"/>
</dbReference>
<evidence type="ECO:0000256" key="2">
    <source>
        <dbReference type="ARBA" id="ARBA00023125"/>
    </source>
</evidence>
<dbReference type="EMBL" id="CP121689">
    <property type="protein sequence ID" value="WZL76416.1"/>
    <property type="molecule type" value="Genomic_DNA"/>
</dbReference>
<dbReference type="SUPFAM" id="SSF46785">
    <property type="entry name" value="Winged helix' DNA-binding domain"/>
    <property type="match status" value="1"/>
</dbReference>
<dbReference type="Gene3D" id="1.10.10.10">
    <property type="entry name" value="Winged helix-like DNA-binding domain superfamily/Winged helix DNA-binding domain"/>
    <property type="match status" value="1"/>
</dbReference>
<dbReference type="InterPro" id="IPR036390">
    <property type="entry name" value="WH_DNA-bd_sf"/>
</dbReference>
<keyword evidence="6" id="KW-1185">Reference proteome</keyword>
<evidence type="ECO:0000256" key="3">
    <source>
        <dbReference type="ARBA" id="ARBA00023163"/>
    </source>
</evidence>
<dbReference type="InterPro" id="IPR000835">
    <property type="entry name" value="HTH_MarR-typ"/>
</dbReference>
<reference evidence="5 6" key="1">
    <citation type="submission" date="2023-03" db="EMBL/GenBank/DDBJ databases">
        <title>Novel Species.</title>
        <authorList>
            <person name="Ma S."/>
        </authorList>
    </citation>
    <scope>NUCLEOTIDE SEQUENCE [LARGE SCALE GENOMIC DNA]</scope>
    <source>
        <strain evidence="5 6">B11</strain>
    </source>
</reference>
<proteinExistence type="predicted"/>
<dbReference type="RefSeq" id="WP_369018578.1">
    <property type="nucleotide sequence ID" value="NZ_CP121689.1"/>
</dbReference>
<evidence type="ECO:0000256" key="1">
    <source>
        <dbReference type="ARBA" id="ARBA00023015"/>
    </source>
</evidence>
<dbReference type="Pfam" id="PF01047">
    <property type="entry name" value="MarR"/>
    <property type="match status" value="1"/>
</dbReference>
<keyword evidence="2" id="KW-0238">DNA-binding</keyword>
<organism evidence="5 6">
    <name type="scientific">Thermatribacter velox</name>
    <dbReference type="NCBI Taxonomy" id="3039681"/>
    <lineage>
        <taxon>Bacteria</taxon>
        <taxon>Pseudomonadati</taxon>
        <taxon>Atribacterota</taxon>
        <taxon>Atribacteria</taxon>
        <taxon>Atribacterales</taxon>
        <taxon>Thermatribacteraceae</taxon>
        <taxon>Thermatribacter</taxon>
    </lineage>
</organism>
<evidence type="ECO:0000259" key="4">
    <source>
        <dbReference type="PROSITE" id="PS50995"/>
    </source>
</evidence>
<keyword evidence="1" id="KW-0805">Transcription regulation</keyword>
<dbReference type="PANTHER" id="PTHR42756:SF1">
    <property type="entry name" value="TRANSCRIPTIONAL REPRESSOR OF EMRAB OPERON"/>
    <property type="match status" value="1"/>
</dbReference>
<dbReference type="PROSITE" id="PS50995">
    <property type="entry name" value="HTH_MARR_2"/>
    <property type="match status" value="1"/>
</dbReference>
<protein>
    <submittedName>
        <fullName evidence="5">MarR family transcriptional regulator</fullName>
    </submittedName>
</protein>
<dbReference type="Proteomes" id="UP001461341">
    <property type="component" value="Chromosome"/>
</dbReference>
<dbReference type="SMART" id="SM00347">
    <property type="entry name" value="HTH_MARR"/>
    <property type="match status" value="1"/>
</dbReference>
<dbReference type="InterPro" id="IPR011991">
    <property type="entry name" value="ArsR-like_HTH"/>
</dbReference>